<evidence type="ECO:0008006" key="5">
    <source>
        <dbReference type="Google" id="ProtNLM"/>
    </source>
</evidence>
<feature type="region of interest" description="Disordered" evidence="1">
    <location>
        <begin position="238"/>
        <end position="282"/>
    </location>
</feature>
<feature type="transmembrane region" description="Helical" evidence="2">
    <location>
        <begin position="172"/>
        <end position="195"/>
    </location>
</feature>
<accession>A0A6A6W4K8</accession>
<feature type="transmembrane region" description="Helical" evidence="2">
    <location>
        <begin position="104"/>
        <end position="126"/>
    </location>
</feature>
<dbReference type="Proteomes" id="UP000799437">
    <property type="component" value="Unassembled WGS sequence"/>
</dbReference>
<gene>
    <name evidence="3" type="ORF">EJ05DRAFT_466858</name>
</gene>
<organism evidence="3 4">
    <name type="scientific">Pseudovirgaria hyperparasitica</name>
    <dbReference type="NCBI Taxonomy" id="470096"/>
    <lineage>
        <taxon>Eukaryota</taxon>
        <taxon>Fungi</taxon>
        <taxon>Dikarya</taxon>
        <taxon>Ascomycota</taxon>
        <taxon>Pezizomycotina</taxon>
        <taxon>Dothideomycetes</taxon>
        <taxon>Dothideomycetes incertae sedis</taxon>
        <taxon>Acrospermales</taxon>
        <taxon>Acrospermaceae</taxon>
        <taxon>Pseudovirgaria</taxon>
    </lineage>
</organism>
<evidence type="ECO:0000256" key="2">
    <source>
        <dbReference type="SAM" id="Phobius"/>
    </source>
</evidence>
<reference evidence="3" key="1">
    <citation type="journal article" date="2020" name="Stud. Mycol.">
        <title>101 Dothideomycetes genomes: a test case for predicting lifestyles and emergence of pathogens.</title>
        <authorList>
            <person name="Haridas S."/>
            <person name="Albert R."/>
            <person name="Binder M."/>
            <person name="Bloem J."/>
            <person name="Labutti K."/>
            <person name="Salamov A."/>
            <person name="Andreopoulos B."/>
            <person name="Baker S."/>
            <person name="Barry K."/>
            <person name="Bills G."/>
            <person name="Bluhm B."/>
            <person name="Cannon C."/>
            <person name="Castanera R."/>
            <person name="Culley D."/>
            <person name="Daum C."/>
            <person name="Ezra D."/>
            <person name="Gonzalez J."/>
            <person name="Henrissat B."/>
            <person name="Kuo A."/>
            <person name="Liang C."/>
            <person name="Lipzen A."/>
            <person name="Lutzoni F."/>
            <person name="Magnuson J."/>
            <person name="Mondo S."/>
            <person name="Nolan M."/>
            <person name="Ohm R."/>
            <person name="Pangilinan J."/>
            <person name="Park H.-J."/>
            <person name="Ramirez L."/>
            <person name="Alfaro M."/>
            <person name="Sun H."/>
            <person name="Tritt A."/>
            <person name="Yoshinaga Y."/>
            <person name="Zwiers L.-H."/>
            <person name="Turgeon B."/>
            <person name="Goodwin S."/>
            <person name="Spatafora J."/>
            <person name="Crous P."/>
            <person name="Grigoriev I."/>
        </authorList>
    </citation>
    <scope>NUCLEOTIDE SEQUENCE</scope>
    <source>
        <strain evidence="3">CBS 121739</strain>
    </source>
</reference>
<protein>
    <recommendedName>
        <fullName evidence="5">MARVEL domain-containing protein</fullName>
    </recommendedName>
</protein>
<keyword evidence="2" id="KW-0812">Transmembrane</keyword>
<dbReference type="RefSeq" id="XP_033598948.1">
    <property type="nucleotide sequence ID" value="XM_033742826.1"/>
</dbReference>
<proteinExistence type="predicted"/>
<dbReference type="AlphaFoldDB" id="A0A6A6W4K8"/>
<evidence type="ECO:0000256" key="1">
    <source>
        <dbReference type="SAM" id="MobiDB-lite"/>
    </source>
</evidence>
<feature type="transmembrane region" description="Helical" evidence="2">
    <location>
        <begin position="76"/>
        <end position="97"/>
    </location>
</feature>
<dbReference type="EMBL" id="ML996575">
    <property type="protein sequence ID" value="KAF2756497.1"/>
    <property type="molecule type" value="Genomic_DNA"/>
</dbReference>
<dbReference type="GeneID" id="54483880"/>
<dbReference type="OrthoDB" id="5352400at2759"/>
<keyword evidence="2" id="KW-1133">Transmembrane helix</keyword>
<evidence type="ECO:0000313" key="4">
    <source>
        <dbReference type="Proteomes" id="UP000799437"/>
    </source>
</evidence>
<keyword evidence="4" id="KW-1185">Reference proteome</keyword>
<keyword evidence="2" id="KW-0472">Membrane</keyword>
<name>A0A6A6W4K8_9PEZI</name>
<evidence type="ECO:0000313" key="3">
    <source>
        <dbReference type="EMBL" id="KAF2756497.1"/>
    </source>
</evidence>
<sequence>MMFFMSRKWRVPRVILGLIIFEFPLTVACLTLTGIAAPNLYRNKLWQTGGDLGFNSKPITIVYAYANYRPVDIPLVWSQFSTNFNLVISVLSMFLLLTKMTMHILGTFYPVMSLIVHGLLVGLWSYSVHVQTAPDTIDRNRINNGVPWYISKSCNVAPEGEVRGYCMQAKGFFAMTIVSLLLFSTHFILALWSAIPTEDQKAARRTKIEEKKMFSPGSGSDFSAEDAWQRQWEMGQIPSTPGTTGGIKSPFTPRTQAFHNLGGGMDQTEHTQPRASGLPLRERFGEFYRQ</sequence>